<keyword evidence="2 16" id="KW-1003">Cell membrane</keyword>
<keyword evidence="11 16" id="KW-0915">Sodium</keyword>
<evidence type="ECO:0000256" key="3">
    <source>
        <dbReference type="ARBA" id="ARBA00022519"/>
    </source>
</evidence>
<dbReference type="PANTHER" id="PTHR37838">
    <property type="entry name" value="NA(+)-TRANSLOCATING NADH-QUINONE REDUCTASE SUBUNIT C"/>
    <property type="match status" value="1"/>
</dbReference>
<keyword evidence="5 16" id="KW-0285">Flavoprotein</keyword>
<keyword evidence="1 16" id="KW-0813">Transport</keyword>
<organism evidence="19 20">
    <name type="scientific">Wenyingzhuangia gilva</name>
    <dbReference type="NCBI Taxonomy" id="3057677"/>
    <lineage>
        <taxon>Bacteria</taxon>
        <taxon>Pseudomonadati</taxon>
        <taxon>Bacteroidota</taxon>
        <taxon>Flavobacteriia</taxon>
        <taxon>Flavobacteriales</taxon>
        <taxon>Flavobacteriaceae</taxon>
        <taxon>Wenyingzhuangia</taxon>
    </lineage>
</organism>
<dbReference type="PANTHER" id="PTHR37838:SF1">
    <property type="entry name" value="NA(+)-TRANSLOCATING NADH-QUINONE REDUCTASE SUBUNIT C"/>
    <property type="match status" value="1"/>
</dbReference>
<keyword evidence="12 16" id="KW-0406">Ion transport</keyword>
<dbReference type="RefSeq" id="WP_302885180.1">
    <property type="nucleotide sequence ID" value="NZ_JAUMIT010000008.1"/>
</dbReference>
<feature type="domain" description="FMN-binding" evidence="18">
    <location>
        <begin position="126"/>
        <end position="225"/>
    </location>
</feature>
<protein>
    <recommendedName>
        <fullName evidence="16 17">Na(+)-translocating NADH-quinone reductase subunit C</fullName>
        <shortName evidence="16 17">Na(+)-NQR subunit C</shortName>
        <shortName evidence="16 17">Na(+)-translocating NQR subunit C</shortName>
        <ecNumber evidence="16 17">7.2.1.1</ecNumber>
    </recommendedName>
    <alternativeName>
        <fullName evidence="16 17">NQR complex subunit C</fullName>
    </alternativeName>
    <alternativeName>
        <fullName evidence="16 17">NQR-1 subunit C</fullName>
    </alternativeName>
</protein>
<evidence type="ECO:0000256" key="8">
    <source>
        <dbReference type="ARBA" id="ARBA00022967"/>
    </source>
</evidence>
<evidence type="ECO:0000256" key="11">
    <source>
        <dbReference type="ARBA" id="ARBA00023053"/>
    </source>
</evidence>
<dbReference type="Pfam" id="PF04205">
    <property type="entry name" value="FMN_bind"/>
    <property type="match status" value="1"/>
</dbReference>
<evidence type="ECO:0000256" key="7">
    <source>
        <dbReference type="ARBA" id="ARBA00022692"/>
    </source>
</evidence>
<evidence type="ECO:0000256" key="4">
    <source>
        <dbReference type="ARBA" id="ARBA00022553"/>
    </source>
</evidence>
<evidence type="ECO:0000313" key="20">
    <source>
        <dbReference type="Proteomes" id="UP001168642"/>
    </source>
</evidence>
<evidence type="ECO:0000256" key="10">
    <source>
        <dbReference type="ARBA" id="ARBA00023027"/>
    </source>
</evidence>
<comment type="function">
    <text evidence="16">NQR complex catalyzes the reduction of ubiquinone-1 to ubiquinol by two successive reactions, coupled with the transport of Na(+) ions from the cytoplasm to the periplasm. NqrA to NqrE are probably involved in the second step, the conversion of ubisemiquinone to ubiquinol.</text>
</comment>
<evidence type="ECO:0000256" key="6">
    <source>
        <dbReference type="ARBA" id="ARBA00022643"/>
    </source>
</evidence>
<keyword evidence="6 16" id="KW-0288">FMN</keyword>
<comment type="caution">
    <text evidence="16">Lacks conserved residue(s) required for the propagation of feature annotation.</text>
</comment>
<dbReference type="SMART" id="SM00900">
    <property type="entry name" value="FMN_bind"/>
    <property type="match status" value="1"/>
</dbReference>
<feature type="modified residue" description="FMN phosphoryl threonine" evidence="16">
    <location>
        <position position="208"/>
    </location>
</feature>
<sequence length="232" mass="25242">MNRNSNAYTFVFAIIIVTIIAGLLAFAATSLKPLQDANVKAEKMQNILGTIGVTGISREEAQGAFDQYIKEQLALTQEGTVDKNTDAFKIGLKNEIKKSVKNQRYPLYVAEKDGETFYIVPLYGSGLWDAIWGYIALASDKNTIVGANFDHKGETPGLGAEITTDWFQAQFKGKKILDESNNFVSVTAVKGGAKSGDTHGVDAISGGTITSNGVSNMIEERLSHYLPYFKNN</sequence>
<evidence type="ECO:0000256" key="12">
    <source>
        <dbReference type="ARBA" id="ARBA00023065"/>
    </source>
</evidence>
<evidence type="ECO:0000256" key="17">
    <source>
        <dbReference type="PIRNR" id="PIRNR009437"/>
    </source>
</evidence>
<keyword evidence="9 16" id="KW-1133">Transmembrane helix</keyword>
<evidence type="ECO:0000259" key="18">
    <source>
        <dbReference type="SMART" id="SM00900"/>
    </source>
</evidence>
<reference evidence="19" key="1">
    <citation type="submission" date="2023-07" db="EMBL/GenBank/DDBJ databases">
        <title>Wenyingzhuangia sp. chi5 genome sequencing and assembly.</title>
        <authorList>
            <person name="Park S."/>
        </authorList>
    </citation>
    <scope>NUCLEOTIDE SEQUENCE</scope>
    <source>
        <strain evidence="19">Chi5</strain>
    </source>
</reference>
<comment type="similarity">
    <text evidence="16 17">Belongs to the NqrC family.</text>
</comment>
<comment type="caution">
    <text evidence="19">The sequence shown here is derived from an EMBL/GenBank/DDBJ whole genome shotgun (WGS) entry which is preliminary data.</text>
</comment>
<keyword evidence="20" id="KW-1185">Reference proteome</keyword>
<comment type="subcellular location">
    <subcellularLocation>
        <location evidence="16">Cell membrane</location>
        <topology evidence="16">Single-pass membrane protein</topology>
    </subcellularLocation>
</comment>
<dbReference type="InterPro" id="IPR007329">
    <property type="entry name" value="FMN-bd"/>
</dbReference>
<keyword evidence="3" id="KW-0997">Cell inner membrane</keyword>
<keyword evidence="10 16" id="KW-0520">NAD</keyword>
<comment type="cofactor">
    <cofactor evidence="16 17">
        <name>FMN</name>
        <dbReference type="ChEBI" id="CHEBI:58210"/>
    </cofactor>
</comment>
<feature type="transmembrane region" description="Helical" evidence="16">
    <location>
        <begin position="7"/>
        <end position="28"/>
    </location>
</feature>
<evidence type="ECO:0000256" key="9">
    <source>
        <dbReference type="ARBA" id="ARBA00022989"/>
    </source>
</evidence>
<evidence type="ECO:0000256" key="2">
    <source>
        <dbReference type="ARBA" id="ARBA00022475"/>
    </source>
</evidence>
<keyword evidence="14 16" id="KW-0472">Membrane</keyword>
<name>A0ABT8VVB9_9FLAO</name>
<dbReference type="EMBL" id="JAUMIT010000008">
    <property type="protein sequence ID" value="MDO3695875.1"/>
    <property type="molecule type" value="Genomic_DNA"/>
</dbReference>
<comment type="catalytic activity">
    <reaction evidence="16 17">
        <text>a ubiquinone + n Na(+)(in) + NADH + H(+) = a ubiquinol + n Na(+)(out) + NAD(+)</text>
        <dbReference type="Rhea" id="RHEA:47748"/>
        <dbReference type="Rhea" id="RHEA-COMP:9565"/>
        <dbReference type="Rhea" id="RHEA-COMP:9566"/>
        <dbReference type="ChEBI" id="CHEBI:15378"/>
        <dbReference type="ChEBI" id="CHEBI:16389"/>
        <dbReference type="ChEBI" id="CHEBI:17976"/>
        <dbReference type="ChEBI" id="CHEBI:29101"/>
        <dbReference type="ChEBI" id="CHEBI:57540"/>
        <dbReference type="ChEBI" id="CHEBI:57945"/>
        <dbReference type="EC" id="7.2.1.1"/>
    </reaction>
</comment>
<keyword evidence="13 16" id="KW-0830">Ubiquinone</keyword>
<evidence type="ECO:0000256" key="15">
    <source>
        <dbReference type="ARBA" id="ARBA00023201"/>
    </source>
</evidence>
<comment type="subunit">
    <text evidence="16 17">Composed of six subunits; NqrA, NqrB, NqrC, NqrD, NqrE and NqrF.</text>
</comment>
<dbReference type="InterPro" id="IPR010204">
    <property type="entry name" value="NqrC"/>
</dbReference>
<dbReference type="HAMAP" id="MF_00427">
    <property type="entry name" value="NqrC"/>
    <property type="match status" value="1"/>
</dbReference>
<gene>
    <name evidence="16 19" type="primary">nqrC</name>
    <name evidence="19" type="ORF">QVZ41_13575</name>
</gene>
<keyword evidence="8 16" id="KW-1278">Translocase</keyword>
<accession>A0ABT8VVB9</accession>
<keyword evidence="4 16" id="KW-0597">Phosphoprotein</keyword>
<evidence type="ECO:0000256" key="16">
    <source>
        <dbReference type="HAMAP-Rule" id="MF_00427"/>
    </source>
</evidence>
<dbReference type="NCBIfam" id="TIGR01938">
    <property type="entry name" value="nqrC"/>
    <property type="match status" value="1"/>
</dbReference>
<evidence type="ECO:0000256" key="5">
    <source>
        <dbReference type="ARBA" id="ARBA00022630"/>
    </source>
</evidence>
<keyword evidence="7 16" id="KW-0812">Transmembrane</keyword>
<evidence type="ECO:0000256" key="14">
    <source>
        <dbReference type="ARBA" id="ARBA00023136"/>
    </source>
</evidence>
<evidence type="ECO:0000313" key="19">
    <source>
        <dbReference type="EMBL" id="MDO3695875.1"/>
    </source>
</evidence>
<dbReference type="PIRSF" id="PIRSF009437">
    <property type="entry name" value="NQR-1_subunit_C"/>
    <property type="match status" value="1"/>
</dbReference>
<evidence type="ECO:0000256" key="1">
    <source>
        <dbReference type="ARBA" id="ARBA00022448"/>
    </source>
</evidence>
<proteinExistence type="inferred from homology"/>
<dbReference type="Proteomes" id="UP001168642">
    <property type="component" value="Unassembled WGS sequence"/>
</dbReference>
<evidence type="ECO:0000256" key="13">
    <source>
        <dbReference type="ARBA" id="ARBA00023075"/>
    </source>
</evidence>
<dbReference type="EC" id="7.2.1.1" evidence="16 17"/>
<keyword evidence="15 16" id="KW-0739">Sodium transport</keyword>